<feature type="chain" id="PRO_5006587553" evidence="5">
    <location>
        <begin position="21"/>
        <end position="548"/>
    </location>
</feature>
<keyword evidence="2 4" id="KW-0378">Hydrolase</keyword>
<keyword evidence="3 4" id="KW-0326">Glycosidase</keyword>
<dbReference type="Pfam" id="PF00150">
    <property type="entry name" value="Cellulase"/>
    <property type="match status" value="1"/>
</dbReference>
<dbReference type="InterPro" id="IPR014044">
    <property type="entry name" value="CAP_dom"/>
</dbReference>
<dbReference type="InterPro" id="IPR001547">
    <property type="entry name" value="Glyco_hydro_5"/>
</dbReference>
<dbReference type="GO" id="GO:0000272">
    <property type="term" value="P:polysaccharide catabolic process"/>
    <property type="evidence" value="ECO:0007669"/>
    <property type="project" value="InterPro"/>
</dbReference>
<feature type="signal peptide" evidence="5">
    <location>
        <begin position="1"/>
        <end position="20"/>
    </location>
</feature>
<dbReference type="AlphaFoldDB" id="A0A0R5NHD8"/>
<dbReference type="SUPFAM" id="SSF55797">
    <property type="entry name" value="PR-1-like"/>
    <property type="match status" value="1"/>
</dbReference>
<evidence type="ECO:0000256" key="5">
    <source>
        <dbReference type="SAM" id="SignalP"/>
    </source>
</evidence>
<dbReference type="InterPro" id="IPR017853">
    <property type="entry name" value="GH"/>
</dbReference>
<evidence type="ECO:0000259" key="6">
    <source>
        <dbReference type="SMART" id="SM00198"/>
    </source>
</evidence>
<comment type="similarity">
    <text evidence="1 4">Belongs to the glycosyl hydrolase 5 (cellulase A) family.</text>
</comment>
<dbReference type="SMART" id="SM00198">
    <property type="entry name" value="SCP"/>
    <property type="match status" value="1"/>
</dbReference>
<dbReference type="SUPFAM" id="SSF51445">
    <property type="entry name" value="(Trans)glycosidases"/>
    <property type="match status" value="1"/>
</dbReference>
<dbReference type="GO" id="GO:0004553">
    <property type="term" value="F:hydrolase activity, hydrolyzing O-glycosyl compounds"/>
    <property type="evidence" value="ECO:0007669"/>
    <property type="project" value="InterPro"/>
</dbReference>
<gene>
    <name evidence="7" type="primary">eng</name>
</gene>
<evidence type="ECO:0000313" key="7">
    <source>
        <dbReference type="EMBL" id="AIK28470.2"/>
    </source>
</evidence>
<feature type="domain" description="SCP" evidence="6">
    <location>
        <begin position="35"/>
        <end position="197"/>
    </location>
</feature>
<sequence>MKIVLVLTVIVVFCGHVAEGAFGCPEGGQMTDYLRQQVLDFHNNFRTNVGRNEPINYKNNNFTFESGQNMYKVKYNCELEQYSAGPTSQCTWEANNESKAAGAVVIGNYFPQYDDTTPSHTFYNAMRQWLWEYYNERTSNETPTKANGMEGATLLHKYNIEVGCSFRNSCWINENGQPVKKRVAVCSYWRRGTNATNVYEKGVACKTDEDCTTYPAKCEPQWGLCVLKSQPPAYGRLSYRGLNLTGENNQSVALHGMCLFGTNNGDGIPFYVPSAIQQLKCNWNTNAFRAVLDTGNGADGGYIMTERDFPNKKHDKYRLDTVIKAAIEFGMYVIVDWHGIAGQIALYKLQATAYFSYVSERFGMFPHMLYETFNEPYNSTWTPFLKNYHLTMINAIRAFDKKNVIIVSPPMGDYPRNDTPIESPITGHVNIAYTKHFYAASHKLNSQYNPQKYLDAGLPLFVTEYGTTDHTGRTGYDAVEMQKWWDYLDANKISYFNWALENAGEQRHMCSALVNKTAVSDMSLDSKLTTSGRLVKTHYKNQNNGVSC</sequence>
<organism evidence="7">
    <name type="scientific">Aphelenchoides besseyi</name>
    <dbReference type="NCBI Taxonomy" id="269767"/>
    <lineage>
        <taxon>Eukaryota</taxon>
        <taxon>Metazoa</taxon>
        <taxon>Ecdysozoa</taxon>
        <taxon>Nematoda</taxon>
        <taxon>Chromadorea</taxon>
        <taxon>Rhabditida</taxon>
        <taxon>Tylenchina</taxon>
        <taxon>Tylenchomorpha</taxon>
        <taxon>Aphelenchoidea</taxon>
        <taxon>Aphelenchoididae</taxon>
        <taxon>Aphelenchoides</taxon>
    </lineage>
</organism>
<protein>
    <submittedName>
        <fullName evidence="7">Cellulase</fullName>
    </submittedName>
</protein>
<dbReference type="PANTHER" id="PTHR34142:SF1">
    <property type="entry name" value="GLYCOSIDE HYDROLASE FAMILY 5 DOMAIN-CONTAINING PROTEIN"/>
    <property type="match status" value="1"/>
</dbReference>
<keyword evidence="5" id="KW-0732">Signal</keyword>
<evidence type="ECO:0000256" key="4">
    <source>
        <dbReference type="RuleBase" id="RU361153"/>
    </source>
</evidence>
<proteinExistence type="evidence at transcript level"/>
<accession>A0A0R5NHD8</accession>
<dbReference type="PANTHER" id="PTHR34142">
    <property type="entry name" value="ENDO-BETA-1,4-GLUCANASE A"/>
    <property type="match status" value="1"/>
</dbReference>
<evidence type="ECO:0000256" key="2">
    <source>
        <dbReference type="ARBA" id="ARBA00022801"/>
    </source>
</evidence>
<dbReference type="Gene3D" id="3.20.20.80">
    <property type="entry name" value="Glycosidases"/>
    <property type="match status" value="1"/>
</dbReference>
<dbReference type="SMR" id="A0A0R5NHD8"/>
<evidence type="ECO:0000256" key="3">
    <source>
        <dbReference type="ARBA" id="ARBA00023295"/>
    </source>
</evidence>
<reference evidence="7" key="1">
    <citation type="submission" date="2015-12" db="EMBL/GenBank/DDBJ databases">
        <title>Identification of a GH5 cellulase from a bird's nest fern-originated Aphelenchoides besseyi.</title>
        <authorList>
            <person name="Wu G."/>
            <person name="Chen P."/>
            <person name="Tsay T.-T."/>
        </authorList>
    </citation>
    <scope>NUCLEOTIDE SEQUENCE</scope>
    <source>
        <strain evidence="7">Fm</strain>
    </source>
</reference>
<dbReference type="InterPro" id="IPR035940">
    <property type="entry name" value="CAP_sf"/>
</dbReference>
<dbReference type="Gene3D" id="3.40.33.10">
    <property type="entry name" value="CAP"/>
    <property type="match status" value="1"/>
</dbReference>
<dbReference type="EMBL" id="KM035416">
    <property type="protein sequence ID" value="AIK28470.2"/>
    <property type="molecule type" value="mRNA"/>
</dbReference>
<name>A0A0R5NHD8_9BILA</name>
<evidence type="ECO:0000256" key="1">
    <source>
        <dbReference type="ARBA" id="ARBA00005641"/>
    </source>
</evidence>